<protein>
    <submittedName>
        <fullName evidence="1">Uncharacterized protein</fullName>
    </submittedName>
</protein>
<dbReference type="Proteomes" id="UP001138768">
    <property type="component" value="Unassembled WGS sequence"/>
</dbReference>
<comment type="caution">
    <text evidence="1">The sequence shown here is derived from an EMBL/GenBank/DDBJ whole genome shotgun (WGS) entry which is preliminary data.</text>
</comment>
<evidence type="ECO:0000313" key="1">
    <source>
        <dbReference type="EMBL" id="MBK1620694.1"/>
    </source>
</evidence>
<reference evidence="1 2" key="1">
    <citation type="journal article" date="2020" name="Microorganisms">
        <title>Osmotic Adaptation and Compatible Solute Biosynthesis of Phototrophic Bacteria as Revealed from Genome Analyses.</title>
        <authorList>
            <person name="Imhoff J.F."/>
            <person name="Rahn T."/>
            <person name="Kunzel S."/>
            <person name="Keller A."/>
            <person name="Neulinger S.C."/>
        </authorList>
    </citation>
    <scope>NUCLEOTIDE SEQUENCE [LARGE SCALE GENOMIC DNA]</scope>
    <source>
        <strain evidence="1 2">DSM 25653</strain>
    </source>
</reference>
<sequence>MRFNRDTWHALETFLDTASNRQLAEAQARVFDLLAEPNPRALRADLKAVYRLILDERRTRALIAKREAQPRLQPALA</sequence>
<keyword evidence="2" id="KW-1185">Reference proteome</keyword>
<dbReference type="RefSeq" id="WP_200247962.1">
    <property type="nucleotide sequence ID" value="NZ_JAXUFI010000195.1"/>
</dbReference>
<dbReference type="EMBL" id="NRRY01000046">
    <property type="protein sequence ID" value="MBK1620694.1"/>
    <property type="molecule type" value="Genomic_DNA"/>
</dbReference>
<evidence type="ECO:0000313" key="2">
    <source>
        <dbReference type="Proteomes" id="UP001138768"/>
    </source>
</evidence>
<accession>A0A9X0WC31</accession>
<proteinExistence type="predicted"/>
<dbReference type="AlphaFoldDB" id="A0A9X0WC31"/>
<gene>
    <name evidence="1" type="ORF">CKO42_20120</name>
</gene>
<organism evidence="1 2">
    <name type="scientific">Lamprobacter modestohalophilus</name>
    <dbReference type="NCBI Taxonomy" id="1064514"/>
    <lineage>
        <taxon>Bacteria</taxon>
        <taxon>Pseudomonadati</taxon>
        <taxon>Pseudomonadota</taxon>
        <taxon>Gammaproteobacteria</taxon>
        <taxon>Chromatiales</taxon>
        <taxon>Chromatiaceae</taxon>
        <taxon>Lamprobacter</taxon>
    </lineage>
</organism>
<name>A0A9X0WC31_9GAMM</name>